<evidence type="ECO:0000256" key="1">
    <source>
        <dbReference type="SAM" id="MobiDB-lite"/>
    </source>
</evidence>
<dbReference type="Pfam" id="PF09954">
    <property type="entry name" value="DUF2188"/>
    <property type="match status" value="1"/>
</dbReference>
<keyword evidence="3" id="KW-1185">Reference proteome</keyword>
<organism evidence="2 3">
    <name type="scientific">Chitinophaga nivalis</name>
    <dbReference type="NCBI Taxonomy" id="2991709"/>
    <lineage>
        <taxon>Bacteria</taxon>
        <taxon>Pseudomonadati</taxon>
        <taxon>Bacteroidota</taxon>
        <taxon>Chitinophagia</taxon>
        <taxon>Chitinophagales</taxon>
        <taxon>Chitinophagaceae</taxon>
        <taxon>Chitinophaga</taxon>
    </lineage>
</organism>
<dbReference type="EMBL" id="JAPDNS010000002">
    <property type="protein sequence ID" value="MCW3486070.1"/>
    <property type="molecule type" value="Genomic_DNA"/>
</dbReference>
<proteinExistence type="predicted"/>
<evidence type="ECO:0000313" key="2">
    <source>
        <dbReference type="EMBL" id="MCW3486070.1"/>
    </source>
</evidence>
<dbReference type="InterPro" id="IPR018691">
    <property type="entry name" value="DUF2188"/>
</dbReference>
<feature type="compositionally biased region" description="Basic and acidic residues" evidence="1">
    <location>
        <begin position="61"/>
        <end position="77"/>
    </location>
</feature>
<accession>A0ABT3IQN4</accession>
<evidence type="ECO:0000313" key="3">
    <source>
        <dbReference type="Proteomes" id="UP001207742"/>
    </source>
</evidence>
<protein>
    <submittedName>
        <fullName evidence="2">DUF2188 domain-containing protein</fullName>
    </submittedName>
</protein>
<dbReference type="RefSeq" id="WP_264732884.1">
    <property type="nucleotide sequence ID" value="NZ_JAPDNR010000001.1"/>
</dbReference>
<gene>
    <name evidence="2" type="ORF">OL497_19370</name>
</gene>
<reference evidence="2 3" key="1">
    <citation type="submission" date="2022-10" db="EMBL/GenBank/DDBJ databases">
        <title>Chitinophaga nivalis PC15 sp. nov., isolated from Pyeongchang county, South Korea.</title>
        <authorList>
            <person name="Trinh H.N."/>
        </authorList>
    </citation>
    <scope>NUCLEOTIDE SEQUENCE [LARGE SCALE GENOMIC DNA]</scope>
    <source>
        <strain evidence="2 3">PC14</strain>
    </source>
</reference>
<dbReference type="Proteomes" id="UP001207742">
    <property type="component" value="Unassembled WGS sequence"/>
</dbReference>
<comment type="caution">
    <text evidence="2">The sequence shown here is derived from an EMBL/GenBank/DDBJ whole genome shotgun (WGS) entry which is preliminary data.</text>
</comment>
<sequence length="77" mass="8697">MKNYHLTKNAHSDWQLKRENAERASINFEGLNKSEAVRQSAAYLSDSGSSLKIHKGNGQFQEERTYPRSADPTKSKG</sequence>
<name>A0ABT3IQN4_9BACT</name>
<feature type="region of interest" description="Disordered" evidence="1">
    <location>
        <begin position="45"/>
        <end position="77"/>
    </location>
</feature>